<feature type="compositionally biased region" description="Low complexity" evidence="1">
    <location>
        <begin position="772"/>
        <end position="786"/>
    </location>
</feature>
<keyword evidence="4" id="KW-1185">Reference proteome</keyword>
<evidence type="ECO:0000259" key="2">
    <source>
        <dbReference type="Pfam" id="PF12776"/>
    </source>
</evidence>
<feature type="domain" description="Myb/SANT-like" evidence="2">
    <location>
        <begin position="444"/>
        <end position="539"/>
    </location>
</feature>
<dbReference type="PANTHER" id="PTHR46929:SF29">
    <property type="entry name" value="MYB_SANT-LIKE DOMAIN-CONTAINING PROTEIN"/>
    <property type="match status" value="1"/>
</dbReference>
<evidence type="ECO:0000256" key="1">
    <source>
        <dbReference type="SAM" id="MobiDB-lite"/>
    </source>
</evidence>
<protein>
    <recommendedName>
        <fullName evidence="2">Myb/SANT-like domain-containing protein</fullName>
    </recommendedName>
</protein>
<gene>
    <name evidence="3" type="ORF">LITE_LOCUS42331</name>
</gene>
<dbReference type="EMBL" id="CAMGYJ010000009">
    <property type="protein sequence ID" value="CAI0542024.1"/>
    <property type="molecule type" value="Genomic_DNA"/>
</dbReference>
<evidence type="ECO:0000313" key="4">
    <source>
        <dbReference type="Proteomes" id="UP001154282"/>
    </source>
</evidence>
<accession>A0AAV0Q8Y7</accession>
<organism evidence="3 4">
    <name type="scientific">Linum tenue</name>
    <dbReference type="NCBI Taxonomy" id="586396"/>
    <lineage>
        <taxon>Eukaryota</taxon>
        <taxon>Viridiplantae</taxon>
        <taxon>Streptophyta</taxon>
        <taxon>Embryophyta</taxon>
        <taxon>Tracheophyta</taxon>
        <taxon>Spermatophyta</taxon>
        <taxon>Magnoliopsida</taxon>
        <taxon>eudicotyledons</taxon>
        <taxon>Gunneridae</taxon>
        <taxon>Pentapetalae</taxon>
        <taxon>rosids</taxon>
        <taxon>fabids</taxon>
        <taxon>Malpighiales</taxon>
        <taxon>Linaceae</taxon>
        <taxon>Linum</taxon>
    </lineage>
</organism>
<dbReference type="AlphaFoldDB" id="A0AAV0Q8Y7"/>
<dbReference type="Pfam" id="PF12776">
    <property type="entry name" value="Myb_DNA-bind_3"/>
    <property type="match status" value="4"/>
</dbReference>
<dbReference type="PANTHER" id="PTHR46929">
    <property type="entry name" value="EXPRESSED PROTEIN"/>
    <property type="match status" value="1"/>
</dbReference>
<name>A0AAV0Q8Y7_9ROSI</name>
<feature type="domain" description="Myb/SANT-like" evidence="2">
    <location>
        <begin position="134"/>
        <end position="228"/>
    </location>
</feature>
<dbReference type="InterPro" id="IPR024752">
    <property type="entry name" value="Myb/SANT-like_dom"/>
</dbReference>
<feature type="region of interest" description="Disordered" evidence="1">
    <location>
        <begin position="749"/>
        <end position="795"/>
    </location>
</feature>
<feature type="domain" description="Myb/SANT-like" evidence="2">
    <location>
        <begin position="297"/>
        <end position="391"/>
    </location>
</feature>
<sequence>MKKSYLSLQLLPSPHSLSLSYDPGQSANGGERFWPGGLRPSSHLPRNPLPVPQLTVDAIMTASAWPWTAQRKTTPEGIKSYTPPPGLYKKVFDEVPKSNAEVGIRGCSLSPGVYKKVLDQISGADGKEKGKYFQWTSEMDRCLVRTLIKEIKNGNRKDGVFRAVSYRIAVETINQVFGLDLARDNVKNRLRTLKRLYGILKQLLASEGFEWDKENKMVIAEDLAWNDYLKDHPDARQFRAKVFENYDELCIIFGNEEQELLETWNMICKSVDSIDRAELDSASTSDSQSDDFYDTLSWTKDMDNFLGDFLAEKVRNSSKPVNILCPEIYDILASALKEKFGLVVTDEHIKKRVTSWKKMYDMLKELLSHPGFKWDASRTIVMADDSAWSEYLEICPEASIFRAKVIDNYNQFSLIFDNVSGTTCVVDASNIVDSSKTKEKVNHMWTSEMDRYLGTVLMEQIRAGHKLENKLKPGAYLAATSAMNRRFELRLTKDNVKNRLKIWKKHYNILMEILDNDDFEWDEAAKVVVAKNNLAWNHYIERNPEARQFRGRVINNYNELRVIIGHEDPPPFSGDEGAGDAFQSSNDKGSYFVWTEEMDRCLMELLLEQVLLGNKVENNFKTGVYSLALDAINKKFGLELTKNHVRNRLRTLKKQYGLVKELLSHAGFEWDDRLNMVVASDEQWNDYIKENPDARQLRAKPFDNFNMLRCIMEPTPCDNNRSENVPNIVLNPTPCQEYHEMELGASPVEDLEGMNHDDNNNGTGDDDDDNLHNSSSSTQSRPPSSQNLKKRRRRANADDVMIDIMSVIATNVGKIADALAAEKTDSVDLDELFEMIRVIPEFDDDLVIDACEYLSCDDKRAKMFMKLDDRLRRKWLLKRLRSGDGGENSK</sequence>
<comment type="caution">
    <text evidence="3">The sequence shown here is derived from an EMBL/GenBank/DDBJ whole genome shotgun (WGS) entry which is preliminary data.</text>
</comment>
<evidence type="ECO:0000313" key="3">
    <source>
        <dbReference type="EMBL" id="CAI0542024.1"/>
    </source>
</evidence>
<feature type="domain" description="Myb/SANT-like" evidence="2">
    <location>
        <begin position="594"/>
        <end position="687"/>
    </location>
</feature>
<reference evidence="3" key="1">
    <citation type="submission" date="2022-08" db="EMBL/GenBank/DDBJ databases">
        <authorList>
            <person name="Gutierrez-Valencia J."/>
        </authorList>
    </citation>
    <scope>NUCLEOTIDE SEQUENCE</scope>
</reference>
<dbReference type="Proteomes" id="UP001154282">
    <property type="component" value="Unassembled WGS sequence"/>
</dbReference>
<proteinExistence type="predicted"/>